<keyword evidence="6" id="KW-0479">Metal-binding</keyword>
<evidence type="ECO:0000256" key="9">
    <source>
        <dbReference type="ARBA" id="ARBA00023004"/>
    </source>
</evidence>
<feature type="region of interest" description="Disordered" evidence="11">
    <location>
        <begin position="225"/>
        <end position="315"/>
    </location>
</feature>
<feature type="region of interest" description="Disordered" evidence="11">
    <location>
        <begin position="339"/>
        <end position="380"/>
    </location>
</feature>
<feature type="compositionally biased region" description="Gly residues" evidence="11">
    <location>
        <begin position="840"/>
        <end position="873"/>
    </location>
</feature>
<dbReference type="InterPro" id="IPR006593">
    <property type="entry name" value="Cyt_b561/ferric_Rdtase_TM"/>
</dbReference>
<evidence type="ECO:0000256" key="2">
    <source>
        <dbReference type="ARBA" id="ARBA00004141"/>
    </source>
</evidence>
<evidence type="ECO:0000256" key="4">
    <source>
        <dbReference type="ARBA" id="ARBA00022617"/>
    </source>
</evidence>
<evidence type="ECO:0000256" key="11">
    <source>
        <dbReference type="SAM" id="MobiDB-lite"/>
    </source>
</evidence>
<feature type="transmembrane region" description="Helical" evidence="12">
    <location>
        <begin position="122"/>
        <end position="143"/>
    </location>
</feature>
<feature type="region of interest" description="Disordered" evidence="11">
    <location>
        <begin position="406"/>
        <end position="590"/>
    </location>
</feature>
<feature type="region of interest" description="Disordered" evidence="11">
    <location>
        <begin position="702"/>
        <end position="880"/>
    </location>
</feature>
<feature type="compositionally biased region" description="Low complexity" evidence="11">
    <location>
        <begin position="251"/>
        <end position="277"/>
    </location>
</feature>
<dbReference type="Gene3D" id="1.20.120.1770">
    <property type="match status" value="1"/>
</dbReference>
<feature type="compositionally biased region" description="Acidic residues" evidence="11">
    <location>
        <begin position="761"/>
        <end position="770"/>
    </location>
</feature>
<comment type="cofactor">
    <cofactor evidence="1">
        <name>heme b</name>
        <dbReference type="ChEBI" id="CHEBI:60344"/>
    </cofactor>
</comment>
<feature type="transmembrane region" description="Helical" evidence="12">
    <location>
        <begin position="191"/>
        <end position="211"/>
    </location>
</feature>
<feature type="compositionally biased region" description="Basic and acidic residues" evidence="11">
    <location>
        <begin position="407"/>
        <end position="420"/>
    </location>
</feature>
<keyword evidence="7" id="KW-0249">Electron transport</keyword>
<dbReference type="AlphaFoldDB" id="A0A3N4LXS4"/>
<evidence type="ECO:0000256" key="8">
    <source>
        <dbReference type="ARBA" id="ARBA00022989"/>
    </source>
</evidence>
<feature type="compositionally biased region" description="Basic and acidic residues" evidence="11">
    <location>
        <begin position="654"/>
        <end position="672"/>
    </location>
</feature>
<feature type="compositionally biased region" description="Pro residues" evidence="11">
    <location>
        <begin position="540"/>
        <end position="555"/>
    </location>
</feature>
<sequence length="880" mass="93406">MSGRDSAYDGQWNPRVNAYILPPLIGLPFHEMVKNGEGLRHASITKYYPLIVTHAVFMSVPFLFLIPAAIFSARFKKHENPRKAIQLHFILNTVSAVFLTIGFITGWFAVNKGEWGGNPHHIIGTTVYGGVLVQGVFGVFLKAREAKKLRKLGQVGFKSMLHMWFGRGLWLLGLAQIPLGLYLYGSPLVFFIIYSALTFLLFLLYFIFEYVSNWRTAKYQMAPGHPPVGSVRGGEGRTSDSSPRHHHGRSNSHSGISYTEMTETTHPAPTTTITPGTFDSRASYDGQEGTEFLSAHDGEGGFGGGRNNHAAMPTAPKMGRLNRLSQSLGNRFRRGVSSFEGHTIGGTTPISLDASTRPPTGSTGNRNSGIGGLHAPPNNTRLPPIGGPIAPMGVLDQHAFNNHTYRRRDGRESGPNDPLKDASSQRVEIPGQTTTTTGTFTTNPSTSAVSPVSPVSSGIVQMPPMPRPQSDVSTLSSDRPGAKYAGGHLFSPLLPPIKAPHKQQDVAMPSSPFGDTYLSDEGPASPPPLPQPPKGQKYPPLLPSQPPRVPLPIPPEAQQATTGAATVPRRSRSHNRSHDRVPSDTSTQPDAVIRIPLSRNSDTINIPAGQLIRNNLPPGEQPQVSVQVKLDRVGRSVTVRRLPEDEAAIVRQNRQRERAARAEERERTIEQEISAKRRSLALGGNGSGGGRAGAGVSEVSGATTVSSGTLPNVLPPPPPPAGRSGPAAAAASAAASGARTGSSPHRVSLPPPPSPHHDAYTDESSEDDYTSDERGYATRPQAGGGASVVDSRVSGAGRESVVSAAPTDDAEAEEKIRERRRKKRREERKEGGLTSAELKGAGGTYYGGGMGEGGAGLGGSGGGSGSGTGGGSLARGMEWS</sequence>
<feature type="transmembrane region" description="Helical" evidence="12">
    <location>
        <begin position="89"/>
        <end position="110"/>
    </location>
</feature>
<keyword evidence="8 12" id="KW-1133">Transmembrane helix</keyword>
<dbReference type="GO" id="GO:0016020">
    <property type="term" value="C:membrane"/>
    <property type="evidence" value="ECO:0007669"/>
    <property type="project" value="UniProtKB-SubCell"/>
</dbReference>
<evidence type="ECO:0000313" key="14">
    <source>
        <dbReference type="EMBL" id="RPB27694.1"/>
    </source>
</evidence>
<feature type="domain" description="Cytochrome b561" evidence="13">
    <location>
        <begin position="13"/>
        <end position="217"/>
    </location>
</feature>
<feature type="compositionally biased region" description="Low complexity" evidence="11">
    <location>
        <begin position="433"/>
        <end position="457"/>
    </location>
</feature>
<dbReference type="GO" id="GO:0020037">
    <property type="term" value="F:heme binding"/>
    <property type="evidence" value="ECO:0007669"/>
    <property type="project" value="TreeGrafter"/>
</dbReference>
<keyword evidence="5 12" id="KW-0812">Transmembrane</keyword>
<evidence type="ECO:0000256" key="12">
    <source>
        <dbReference type="SAM" id="Phobius"/>
    </source>
</evidence>
<evidence type="ECO:0000256" key="7">
    <source>
        <dbReference type="ARBA" id="ARBA00022982"/>
    </source>
</evidence>
<comment type="subcellular location">
    <subcellularLocation>
        <location evidence="2">Membrane</location>
        <topology evidence="2">Multi-pass membrane protein</topology>
    </subcellularLocation>
</comment>
<dbReference type="Proteomes" id="UP000267821">
    <property type="component" value="Unassembled WGS sequence"/>
</dbReference>
<evidence type="ECO:0000256" key="1">
    <source>
        <dbReference type="ARBA" id="ARBA00001970"/>
    </source>
</evidence>
<dbReference type="PANTHER" id="PTHR15422">
    <property type="entry name" value="OS05G0565100 PROTEIN"/>
    <property type="match status" value="1"/>
</dbReference>
<dbReference type="STRING" id="1051890.A0A3N4LXS4"/>
<dbReference type="GO" id="GO:0046872">
    <property type="term" value="F:metal ion binding"/>
    <property type="evidence" value="ECO:0007669"/>
    <property type="project" value="UniProtKB-KW"/>
</dbReference>
<feature type="region of interest" description="Disordered" evidence="11">
    <location>
        <begin position="653"/>
        <end position="672"/>
    </location>
</feature>
<keyword evidence="15" id="KW-1185">Reference proteome</keyword>
<evidence type="ECO:0000256" key="6">
    <source>
        <dbReference type="ARBA" id="ARBA00022723"/>
    </source>
</evidence>
<evidence type="ECO:0000256" key="3">
    <source>
        <dbReference type="ARBA" id="ARBA00022448"/>
    </source>
</evidence>
<keyword evidence="9" id="KW-0408">Iron</keyword>
<feature type="transmembrane region" description="Helical" evidence="12">
    <location>
        <begin position="47"/>
        <end position="68"/>
    </location>
</feature>
<gene>
    <name evidence="14" type="ORF">L211DRAFT_865811</name>
</gene>
<keyword evidence="10 12" id="KW-0472">Membrane</keyword>
<dbReference type="InterPro" id="IPR045150">
    <property type="entry name" value="CYB561D1/2"/>
</dbReference>
<organism evidence="14 15">
    <name type="scientific">Terfezia boudieri ATCC MYA-4762</name>
    <dbReference type="NCBI Taxonomy" id="1051890"/>
    <lineage>
        <taxon>Eukaryota</taxon>
        <taxon>Fungi</taxon>
        <taxon>Dikarya</taxon>
        <taxon>Ascomycota</taxon>
        <taxon>Pezizomycotina</taxon>
        <taxon>Pezizomycetes</taxon>
        <taxon>Pezizales</taxon>
        <taxon>Pezizaceae</taxon>
        <taxon>Terfezia</taxon>
    </lineage>
</organism>
<proteinExistence type="predicted"/>
<name>A0A3N4LXS4_9PEZI</name>
<dbReference type="GO" id="GO:0140575">
    <property type="term" value="F:transmembrane monodehydroascorbate reductase activity"/>
    <property type="evidence" value="ECO:0007669"/>
    <property type="project" value="InterPro"/>
</dbReference>
<dbReference type="PANTHER" id="PTHR15422:SF24">
    <property type="entry name" value="DOMON RELATED DOMAIN-CONTAINING PROTEIN"/>
    <property type="match status" value="1"/>
</dbReference>
<keyword evidence="3" id="KW-0813">Transport</keyword>
<dbReference type="CDD" id="cd08760">
    <property type="entry name" value="Cyt_b561_FRRS1_like"/>
    <property type="match status" value="1"/>
</dbReference>
<keyword evidence="4" id="KW-0349">Heme</keyword>
<feature type="region of interest" description="Disordered" evidence="11">
    <location>
        <begin position="678"/>
        <end position="697"/>
    </location>
</feature>
<feature type="compositionally biased region" description="Polar residues" evidence="11">
    <location>
        <begin position="345"/>
        <end position="368"/>
    </location>
</feature>
<accession>A0A3N4LXS4</accession>
<dbReference type="SMART" id="SM00665">
    <property type="entry name" value="B561"/>
    <property type="match status" value="1"/>
</dbReference>
<reference evidence="14 15" key="1">
    <citation type="journal article" date="2018" name="Nat. Ecol. Evol.">
        <title>Pezizomycetes genomes reveal the molecular basis of ectomycorrhizal truffle lifestyle.</title>
        <authorList>
            <person name="Murat C."/>
            <person name="Payen T."/>
            <person name="Noel B."/>
            <person name="Kuo A."/>
            <person name="Morin E."/>
            <person name="Chen J."/>
            <person name="Kohler A."/>
            <person name="Krizsan K."/>
            <person name="Balestrini R."/>
            <person name="Da Silva C."/>
            <person name="Montanini B."/>
            <person name="Hainaut M."/>
            <person name="Levati E."/>
            <person name="Barry K.W."/>
            <person name="Belfiori B."/>
            <person name="Cichocki N."/>
            <person name="Clum A."/>
            <person name="Dockter R.B."/>
            <person name="Fauchery L."/>
            <person name="Guy J."/>
            <person name="Iotti M."/>
            <person name="Le Tacon F."/>
            <person name="Lindquist E.A."/>
            <person name="Lipzen A."/>
            <person name="Malagnac F."/>
            <person name="Mello A."/>
            <person name="Molinier V."/>
            <person name="Miyauchi S."/>
            <person name="Poulain J."/>
            <person name="Riccioni C."/>
            <person name="Rubini A."/>
            <person name="Sitrit Y."/>
            <person name="Splivallo R."/>
            <person name="Traeger S."/>
            <person name="Wang M."/>
            <person name="Zifcakova L."/>
            <person name="Wipf D."/>
            <person name="Zambonelli A."/>
            <person name="Paolocci F."/>
            <person name="Nowrousian M."/>
            <person name="Ottonello S."/>
            <person name="Baldrian P."/>
            <person name="Spatafora J.W."/>
            <person name="Henrissat B."/>
            <person name="Nagy L.G."/>
            <person name="Aury J.M."/>
            <person name="Wincker P."/>
            <person name="Grigoriev I.V."/>
            <person name="Bonfante P."/>
            <person name="Martin F.M."/>
        </authorList>
    </citation>
    <scope>NUCLEOTIDE SEQUENCE [LARGE SCALE GENOMIC DNA]</scope>
    <source>
        <strain evidence="14 15">ATCC MYA-4762</strain>
    </source>
</reference>
<evidence type="ECO:0000256" key="10">
    <source>
        <dbReference type="ARBA" id="ARBA00023136"/>
    </source>
</evidence>
<feature type="compositionally biased region" description="Low complexity" evidence="11">
    <location>
        <begin position="722"/>
        <end position="748"/>
    </location>
</feature>
<dbReference type="EMBL" id="ML121531">
    <property type="protein sequence ID" value="RPB27694.1"/>
    <property type="molecule type" value="Genomic_DNA"/>
</dbReference>
<feature type="transmembrane region" description="Helical" evidence="12">
    <location>
        <begin position="164"/>
        <end position="185"/>
    </location>
</feature>
<dbReference type="PROSITE" id="PS50939">
    <property type="entry name" value="CYTOCHROME_B561"/>
    <property type="match status" value="1"/>
</dbReference>
<dbReference type="OrthoDB" id="19261at2759"/>
<evidence type="ECO:0000256" key="5">
    <source>
        <dbReference type="ARBA" id="ARBA00022692"/>
    </source>
</evidence>
<feature type="compositionally biased region" description="Pro residues" evidence="11">
    <location>
        <begin position="524"/>
        <end position="533"/>
    </location>
</feature>
<dbReference type="InParanoid" id="A0A3N4LXS4"/>
<feature type="compositionally biased region" description="Gly residues" evidence="11">
    <location>
        <begin position="683"/>
        <end position="693"/>
    </location>
</feature>
<evidence type="ECO:0000313" key="15">
    <source>
        <dbReference type="Proteomes" id="UP000267821"/>
    </source>
</evidence>
<protein>
    <recommendedName>
        <fullName evidence="13">Cytochrome b561 domain-containing protein</fullName>
    </recommendedName>
</protein>
<evidence type="ECO:0000259" key="13">
    <source>
        <dbReference type="PROSITE" id="PS50939"/>
    </source>
</evidence>